<evidence type="ECO:0000256" key="1">
    <source>
        <dbReference type="SAM" id="Phobius"/>
    </source>
</evidence>
<keyword evidence="1" id="KW-0812">Transmembrane</keyword>
<keyword evidence="3" id="KW-1185">Reference proteome</keyword>
<evidence type="ECO:0008006" key="4">
    <source>
        <dbReference type="Google" id="ProtNLM"/>
    </source>
</evidence>
<proteinExistence type="predicted"/>
<organism evidence="2 3">
    <name type="scientific">Xanthomonas pisi</name>
    <dbReference type="NCBI Taxonomy" id="56457"/>
    <lineage>
        <taxon>Bacteria</taxon>
        <taxon>Pseudomonadati</taxon>
        <taxon>Pseudomonadota</taxon>
        <taxon>Gammaproteobacteria</taxon>
        <taxon>Lysobacterales</taxon>
        <taxon>Lysobacteraceae</taxon>
        <taxon>Xanthomonas</taxon>
    </lineage>
</organism>
<evidence type="ECO:0000313" key="3">
    <source>
        <dbReference type="Proteomes" id="UP000238191"/>
    </source>
</evidence>
<dbReference type="AlphaFoldDB" id="A0A2S7D3C5"/>
<evidence type="ECO:0000313" key="2">
    <source>
        <dbReference type="EMBL" id="PPU68331.1"/>
    </source>
</evidence>
<feature type="transmembrane region" description="Helical" evidence="1">
    <location>
        <begin position="88"/>
        <end position="105"/>
    </location>
</feature>
<name>A0A2S7D3C5_9XANT</name>
<protein>
    <recommendedName>
        <fullName evidence="4">Zinc-ribbon domain-containing protein</fullName>
    </recommendedName>
</protein>
<accession>A0A2S7D3C5</accession>
<sequence>MILWGWGERVLTFDLVEHEHCQRCEQNQNFTLRLRYKYGHFYHLFGWVISKQYQLICPVCSHGWIVNTSAAEAQIGCNPVPFHQRSGWIVMLVLAAIIGTAAARYQHVV</sequence>
<comment type="caution">
    <text evidence="2">The sequence shown here is derived from an EMBL/GenBank/DDBJ whole genome shotgun (WGS) entry which is preliminary data.</text>
</comment>
<reference evidence="3" key="1">
    <citation type="submission" date="2016-08" db="EMBL/GenBank/DDBJ databases">
        <authorList>
            <person name="Merda D."/>
            <person name="Briand M."/>
            <person name="Taghouti G."/>
            <person name="Carrere S."/>
            <person name="Gouzy J."/>
            <person name="Portier P."/>
            <person name="Jacques M.-A."/>
            <person name="Fischer-Le Saux M."/>
        </authorList>
    </citation>
    <scope>NUCLEOTIDE SEQUENCE [LARGE SCALE GENOMIC DNA]</scope>
    <source>
        <strain evidence="3">CFBP4643</strain>
    </source>
</reference>
<keyword evidence="1" id="KW-1133">Transmembrane helix</keyword>
<gene>
    <name evidence="2" type="ORF">XpiCFBP4643_09755</name>
</gene>
<dbReference type="Proteomes" id="UP000238191">
    <property type="component" value="Unassembled WGS sequence"/>
</dbReference>
<keyword evidence="1" id="KW-0472">Membrane</keyword>
<dbReference type="EMBL" id="MDEI01000007">
    <property type="protein sequence ID" value="PPU68331.1"/>
    <property type="molecule type" value="Genomic_DNA"/>
</dbReference>